<proteinExistence type="predicted"/>
<accession>A0A3M7RUT9</accession>
<dbReference type="Proteomes" id="UP000276133">
    <property type="component" value="Unassembled WGS sequence"/>
</dbReference>
<dbReference type="EMBL" id="REGN01002602">
    <property type="protein sequence ID" value="RNA27085.1"/>
    <property type="molecule type" value="Genomic_DNA"/>
</dbReference>
<keyword evidence="2" id="KW-1185">Reference proteome</keyword>
<evidence type="ECO:0000313" key="1">
    <source>
        <dbReference type="EMBL" id="RNA27085.1"/>
    </source>
</evidence>
<sequence>MPKKVSPKCRSNVKPKTSKYKIMTRNEYEALKVQLNVFREDYRLEFYEKMHMKDFYEQKIKKIEYLNTKLSRELDRFKLNEINDPFEGSTLNIAQHLGVFVINLLKFVDEFFQLDLHIVSDRIKRTKNN</sequence>
<gene>
    <name evidence="1" type="ORF">BpHYR1_028556</name>
</gene>
<comment type="caution">
    <text evidence="1">The sequence shown here is derived from an EMBL/GenBank/DDBJ whole genome shotgun (WGS) entry which is preliminary data.</text>
</comment>
<dbReference type="AlphaFoldDB" id="A0A3M7RUT9"/>
<evidence type="ECO:0000313" key="2">
    <source>
        <dbReference type="Proteomes" id="UP000276133"/>
    </source>
</evidence>
<reference evidence="1 2" key="1">
    <citation type="journal article" date="2018" name="Sci. Rep.">
        <title>Genomic signatures of local adaptation to the degree of environmental predictability in rotifers.</title>
        <authorList>
            <person name="Franch-Gras L."/>
            <person name="Hahn C."/>
            <person name="Garcia-Roger E.M."/>
            <person name="Carmona M.J."/>
            <person name="Serra M."/>
            <person name="Gomez A."/>
        </authorList>
    </citation>
    <scope>NUCLEOTIDE SEQUENCE [LARGE SCALE GENOMIC DNA]</scope>
    <source>
        <strain evidence="1">HYR1</strain>
    </source>
</reference>
<name>A0A3M7RUT9_BRAPC</name>
<organism evidence="1 2">
    <name type="scientific">Brachionus plicatilis</name>
    <name type="common">Marine rotifer</name>
    <name type="synonym">Brachionus muelleri</name>
    <dbReference type="NCBI Taxonomy" id="10195"/>
    <lineage>
        <taxon>Eukaryota</taxon>
        <taxon>Metazoa</taxon>
        <taxon>Spiralia</taxon>
        <taxon>Gnathifera</taxon>
        <taxon>Rotifera</taxon>
        <taxon>Eurotatoria</taxon>
        <taxon>Monogononta</taxon>
        <taxon>Pseudotrocha</taxon>
        <taxon>Ploima</taxon>
        <taxon>Brachionidae</taxon>
        <taxon>Brachionus</taxon>
    </lineage>
</organism>
<dbReference type="OrthoDB" id="10661146at2759"/>
<protein>
    <submittedName>
        <fullName evidence="1">Uncharacterized protein</fullName>
    </submittedName>
</protein>